<feature type="coiled-coil region" evidence="1">
    <location>
        <begin position="217"/>
        <end position="354"/>
    </location>
</feature>
<evidence type="ECO:0000313" key="3">
    <source>
        <dbReference type="Proteomes" id="UP000221250"/>
    </source>
</evidence>
<evidence type="ECO:0000313" key="2">
    <source>
        <dbReference type="EMBL" id="AQT28673.1"/>
    </source>
</evidence>
<dbReference type="EMBL" id="KY448244">
    <property type="protein sequence ID" value="AQT28673.1"/>
    <property type="molecule type" value="Genomic_DNA"/>
</dbReference>
<dbReference type="InterPro" id="IPR027417">
    <property type="entry name" value="P-loop_NTPase"/>
</dbReference>
<keyword evidence="3" id="KW-1185">Reference proteome</keyword>
<organism evidence="2 3">
    <name type="scientific">Erwinia phage vB_EamM_Yoloswag</name>
    <dbReference type="NCBI Taxonomy" id="1958956"/>
    <lineage>
        <taxon>Viruses</taxon>
        <taxon>Duplodnaviria</taxon>
        <taxon>Heunggongvirae</taxon>
        <taxon>Uroviricota</taxon>
        <taxon>Caudoviricetes</taxon>
        <taxon>Yoloswagvirus</taxon>
        <taxon>Yoloswagvirus yoloswag</taxon>
    </lineage>
</organism>
<protein>
    <submittedName>
        <fullName evidence="2">Putative exonuclease SbcC</fullName>
    </submittedName>
</protein>
<accession>A0A1S6L3B6</accession>
<keyword evidence="2" id="KW-0378">Hydrolase</keyword>
<keyword evidence="2" id="KW-0269">Exonuclease</keyword>
<evidence type="ECO:0000256" key="1">
    <source>
        <dbReference type="SAM" id="Coils"/>
    </source>
</evidence>
<dbReference type="Gene3D" id="3.40.50.300">
    <property type="entry name" value="P-loop containing nucleotide triphosphate hydrolases"/>
    <property type="match status" value="2"/>
</dbReference>
<dbReference type="Proteomes" id="UP000221250">
    <property type="component" value="Segment"/>
</dbReference>
<keyword evidence="1" id="KW-0175">Coiled coil</keyword>
<dbReference type="PANTHER" id="PTHR32114">
    <property type="entry name" value="ABC TRANSPORTER ABCH.3"/>
    <property type="match status" value="1"/>
</dbReference>
<dbReference type="SUPFAM" id="SSF52540">
    <property type="entry name" value="P-loop containing nucleoside triphosphate hydrolases"/>
    <property type="match status" value="2"/>
</dbReference>
<dbReference type="PANTHER" id="PTHR32114:SF2">
    <property type="entry name" value="ABC TRANSPORTER ABCH.3"/>
    <property type="match status" value="1"/>
</dbReference>
<sequence length="769" mass="89177">MQHGIRLKSIRLKRVGTYEELELTGLDTEGFATISGENLDSPDVRNNKNGVGKSLMFGAIPTLLFEADPLALAKKAKTNMLGHKESEIELTWGTPQGKDLTVIQTAKKYKIFLDGDDQKVDRQDVARDWIGRNFPLNSDEFYSYCYIQTQIPHPFQRAKPAERLQYLTSLFNLDVYDQIRASLKKRLDAARDAETESKGLADMLDVTQRKQNQTKITDEDRKRLKKIIRKCDQLKEQRNELYEAFVNLSTVRNNAKQYEQTLRQIRELGVASKDAKAELKHLRKQLNLFDAYAEYAEELDEYKQQRTELEQAVKKIGLKKTVDTKKLIKQHTALVKQSEELESDLEKLDEQEQAYDAYCGRVQELGDDLAKLKSPSRTLEEAQEERAEARAIIKAYHRLHEHLDDGTTCPTCSQDVDLKSMAKAARRAEKTIGECDDAIAYHTFRSELDDLKQNKVKRPKLRRKDLEKKLKSVEDEIEEVVRQHGKAKRFDKLTTQLESLRRPKKVEKPKGKQRDIENQIEQLETLQELQQTLKAFNRPEKSFKEIDKQYTVADQEIKTLTSDIAERERKAQALQSRIQEHDHYEETLTEIRQKLKRLQPMIDRREVLEVLYKAYSNNALKLRAVEGRLKQIEDKLNEYSPLVFPEPMRFTLSTNKQGVVASITRVASKQTTDISIMSGAEQNCFRLLYAIAIMPFIPQNRRTNFIVLDEPESHCSESVIHHLVENFLPVLKQIVPNIFWITPLDDEFSDNRWKITKREGRSTLEKVAA</sequence>
<gene>
    <name evidence="2" type="ORF">YOLOSWAG_194</name>
</gene>
<keyword evidence="2" id="KW-0540">Nuclease</keyword>
<dbReference type="GO" id="GO:0004527">
    <property type="term" value="F:exonuclease activity"/>
    <property type="evidence" value="ECO:0007669"/>
    <property type="project" value="UniProtKB-KW"/>
</dbReference>
<reference evidence="2 3" key="1">
    <citation type="submission" date="2017-01" db="EMBL/GenBank/DDBJ databases">
        <authorList>
            <person name="Mah S.A."/>
            <person name="Swanson W.J."/>
            <person name="Moy G.W."/>
            <person name="Vacquier V.D."/>
        </authorList>
    </citation>
    <scope>NUCLEOTIDE SEQUENCE [LARGE SCALE GENOMIC DNA]</scope>
</reference>
<proteinExistence type="predicted"/>
<name>A0A1S6L3B6_9CAUD</name>